<dbReference type="AlphaFoldDB" id="A0A4V2NVC8"/>
<dbReference type="PROSITE" id="PS51257">
    <property type="entry name" value="PROKAR_LIPOPROTEIN"/>
    <property type="match status" value="1"/>
</dbReference>
<protein>
    <submittedName>
        <fullName evidence="1">Uncharacterized protein</fullName>
    </submittedName>
</protein>
<dbReference type="EMBL" id="SJZI01000048">
    <property type="protein sequence ID" value="TCJ13016.1"/>
    <property type="molecule type" value="Genomic_DNA"/>
</dbReference>
<evidence type="ECO:0000313" key="1">
    <source>
        <dbReference type="EMBL" id="TCJ13016.1"/>
    </source>
</evidence>
<organism evidence="1 2">
    <name type="scientific">Flaviaesturariibacter flavus</name>
    <dbReference type="NCBI Taxonomy" id="2502780"/>
    <lineage>
        <taxon>Bacteria</taxon>
        <taxon>Pseudomonadati</taxon>
        <taxon>Bacteroidota</taxon>
        <taxon>Chitinophagia</taxon>
        <taxon>Chitinophagales</taxon>
        <taxon>Chitinophagaceae</taxon>
        <taxon>Flaviaestuariibacter</taxon>
    </lineage>
</organism>
<reference evidence="1 2" key="1">
    <citation type="submission" date="2019-03" db="EMBL/GenBank/DDBJ databases">
        <authorList>
            <person name="Kim M.K.M."/>
        </authorList>
    </citation>
    <scope>NUCLEOTIDE SEQUENCE [LARGE SCALE GENOMIC DNA]</scope>
    <source>
        <strain evidence="1 2">17J68-12</strain>
    </source>
</reference>
<gene>
    <name evidence="1" type="ORF">EPD60_14005</name>
</gene>
<evidence type="ECO:0000313" key="2">
    <source>
        <dbReference type="Proteomes" id="UP000295334"/>
    </source>
</evidence>
<sequence length="161" mass="18329">MQKIYLVIILLAVSCTSSVGDRIESEERASTQQKIEAKVVPAKAQRNHGTIGMSVQGKWELSTDPKFAMTISNDTLMEYYNGKMTSRNIWFLRLADPEKDYRRPDGAFDFTREGKADKRSKLVFKPLNSHDSTELIILFIDSTQIDLGTYSGEVVFNRKKN</sequence>
<keyword evidence="2" id="KW-1185">Reference proteome</keyword>
<dbReference type="Proteomes" id="UP000295334">
    <property type="component" value="Unassembled WGS sequence"/>
</dbReference>
<comment type="caution">
    <text evidence="1">The sequence shown here is derived from an EMBL/GenBank/DDBJ whole genome shotgun (WGS) entry which is preliminary data.</text>
</comment>
<name>A0A4V2NVC8_9BACT</name>
<proteinExistence type="predicted"/>
<dbReference type="RefSeq" id="WP_131450150.1">
    <property type="nucleotide sequence ID" value="NZ_SJZI01000048.1"/>
</dbReference>
<accession>A0A4V2NVC8</accession>